<evidence type="ECO:0000256" key="3">
    <source>
        <dbReference type="ARBA" id="ARBA00022833"/>
    </source>
</evidence>
<evidence type="ECO:0008006" key="7">
    <source>
        <dbReference type="Google" id="ProtNLM"/>
    </source>
</evidence>
<evidence type="ECO:0000256" key="4">
    <source>
        <dbReference type="SAM" id="MobiDB-lite"/>
    </source>
</evidence>
<evidence type="ECO:0000313" key="6">
    <source>
        <dbReference type="Proteomes" id="UP000059188"/>
    </source>
</evidence>
<feature type="compositionally biased region" description="Basic and acidic residues" evidence="4">
    <location>
        <begin position="312"/>
        <end position="326"/>
    </location>
</feature>
<sequence length="379" mass="42248">MIARTGAGNGRKGENPCLTCGKCDKNNLELFFVRCSVCNGFWHNACLFTRVTQNEIMWRNSKGTNAIGEGWKDWKCRQCRGVGPEGRENRHSRRIQIDLTLEDDEIEVLPPAPTGPPARQASTPRLVTPLPERSPLPAPTPQTQTPPREPAPRRISPEVIELDDDDVIEISSPIHQSPLRPETKPDPGDRIELPDTIIQDAPMLDINDLSLEERPPVPPPPEFPAFARQIDVPERRFGPMNGARRPGPSLPPALRAGGRTALGQKFQDALASDKLVQSLGLRGLKEIGWRTEKRDRIASVERTVLPSWARPPNDKGKDRDPGERISRTITETRLIPPRAQKSQIKSGSESYPPRKPRKSSAVVHRDNTVKLEPIDLSFS</sequence>
<dbReference type="EMBL" id="LN679105">
    <property type="protein sequence ID" value="CEL62006.1"/>
    <property type="molecule type" value="Genomic_DNA"/>
</dbReference>
<feature type="region of interest" description="Disordered" evidence="4">
    <location>
        <begin position="236"/>
        <end position="259"/>
    </location>
</feature>
<evidence type="ECO:0000256" key="1">
    <source>
        <dbReference type="ARBA" id="ARBA00022723"/>
    </source>
</evidence>
<accession>A0A0B7FVN1</accession>
<evidence type="ECO:0000256" key="2">
    <source>
        <dbReference type="ARBA" id="ARBA00022771"/>
    </source>
</evidence>
<dbReference type="STRING" id="1108050.A0A0B7FVN1"/>
<organism evidence="5 6">
    <name type="scientific">Thanatephorus cucumeris (strain AG1-IB / isolate 7/3/14)</name>
    <name type="common">Lettuce bottom rot fungus</name>
    <name type="synonym">Rhizoctonia solani</name>
    <dbReference type="NCBI Taxonomy" id="1108050"/>
    <lineage>
        <taxon>Eukaryota</taxon>
        <taxon>Fungi</taxon>
        <taxon>Dikarya</taxon>
        <taxon>Basidiomycota</taxon>
        <taxon>Agaricomycotina</taxon>
        <taxon>Agaricomycetes</taxon>
        <taxon>Cantharellales</taxon>
        <taxon>Ceratobasidiaceae</taxon>
        <taxon>Rhizoctonia</taxon>
        <taxon>Rhizoctonia solani AG-1</taxon>
    </lineage>
</organism>
<feature type="region of interest" description="Disordered" evidence="4">
    <location>
        <begin position="173"/>
        <end position="193"/>
    </location>
</feature>
<dbReference type="PROSITE" id="PS01359">
    <property type="entry name" value="ZF_PHD_1"/>
    <property type="match status" value="1"/>
</dbReference>
<keyword evidence="1" id="KW-0479">Metal-binding</keyword>
<feature type="compositionally biased region" description="Basic and acidic residues" evidence="4">
    <location>
        <begin position="181"/>
        <end position="193"/>
    </location>
</feature>
<feature type="compositionally biased region" description="Polar residues" evidence="4">
    <location>
        <begin position="340"/>
        <end position="349"/>
    </location>
</feature>
<feature type="region of interest" description="Disordered" evidence="4">
    <location>
        <begin position="305"/>
        <end position="366"/>
    </location>
</feature>
<reference evidence="5 6" key="1">
    <citation type="submission" date="2014-11" db="EMBL/GenBank/DDBJ databases">
        <authorList>
            <person name="Wibberg Daniel"/>
        </authorList>
    </citation>
    <scope>NUCLEOTIDE SEQUENCE [LARGE SCALE GENOMIC DNA]</scope>
    <source>
        <strain evidence="5">Rhizoctonia solani AG1-IB 7/3/14</strain>
    </source>
</reference>
<keyword evidence="3" id="KW-0862">Zinc</keyword>
<dbReference type="OrthoDB" id="3245895at2759"/>
<dbReference type="Proteomes" id="UP000059188">
    <property type="component" value="Unassembled WGS sequence"/>
</dbReference>
<keyword evidence="2" id="KW-0863">Zinc-finger</keyword>
<proteinExistence type="predicted"/>
<keyword evidence="6" id="KW-1185">Reference proteome</keyword>
<name>A0A0B7FVN1_THACB</name>
<protein>
    <recommendedName>
        <fullName evidence="7">PHD-type domain-containing protein</fullName>
    </recommendedName>
</protein>
<feature type="region of interest" description="Disordered" evidence="4">
    <location>
        <begin position="102"/>
        <end position="154"/>
    </location>
</feature>
<dbReference type="InterPro" id="IPR019786">
    <property type="entry name" value="Zinc_finger_PHD-type_CS"/>
</dbReference>
<evidence type="ECO:0000313" key="5">
    <source>
        <dbReference type="EMBL" id="CEL62006.1"/>
    </source>
</evidence>
<dbReference type="AlphaFoldDB" id="A0A0B7FVN1"/>
<gene>
    <name evidence="5" type="ORF">RSOLAG1IB_04757</name>
</gene>
<dbReference type="GO" id="GO:0008270">
    <property type="term" value="F:zinc ion binding"/>
    <property type="evidence" value="ECO:0007669"/>
    <property type="project" value="UniProtKB-KW"/>
</dbReference>